<dbReference type="PATRIC" id="fig|342002.3.peg.1901"/>
<dbReference type="Gene3D" id="3.30.460.10">
    <property type="entry name" value="Beta Polymerase, domain 2"/>
    <property type="match status" value="1"/>
</dbReference>
<sequence length="285" mass="32385">MAWTTEAAFERFYDEVNLPGDHHATANARRDWVLGRLRNNGIDVLDAIAFGSIPRYTALKEHADVDVMAVLHYGKHIKDRQPSEVLLAVKNALGTGQAGTGRRNGQAVTVTFESWPNIDVVPASRLTDNNGQVTGYNIPDMTREIWLPTNPPQYSSEIATAVSARGPRFRRVITMLKHWNRRQTVKLQSYHLEVITLKLETSWSDYSWPVYQWFEIAQSEIDWCWHAGQDISGYLGVEQRRAIAAQLKAAENTANNAWYKAYKGLHSEAIPLWRNIFGIKFPTYG</sequence>
<evidence type="ECO:0000313" key="5">
    <source>
        <dbReference type="Proteomes" id="UP000192327"/>
    </source>
</evidence>
<dbReference type="GO" id="GO:0016779">
    <property type="term" value="F:nucleotidyltransferase activity"/>
    <property type="evidence" value="ECO:0007669"/>
    <property type="project" value="InterPro"/>
</dbReference>
<dbReference type="CDD" id="cd05400">
    <property type="entry name" value="NT_2-5OAS_ClassI-CCAase"/>
    <property type="match status" value="1"/>
</dbReference>
<dbReference type="Proteomes" id="UP000192327">
    <property type="component" value="Unassembled WGS sequence"/>
</dbReference>
<dbReference type="InterPro" id="IPR006116">
    <property type="entry name" value="NT_2-5OAS_ClassI-CCAase"/>
</dbReference>
<keyword evidence="1" id="KW-0051">Antiviral defense</keyword>
<dbReference type="RefSeq" id="WP_046188572.1">
    <property type="nucleotide sequence ID" value="NZ_JACKUJ010000049.1"/>
</dbReference>
<dbReference type="InterPro" id="IPR043519">
    <property type="entry name" value="NT_sf"/>
</dbReference>
<reference evidence="3 5" key="3">
    <citation type="submission" date="2016-12" db="EMBL/GenBank/DDBJ databases">
        <title>The new phylogeny of genus Mycobacterium.</title>
        <authorList>
            <person name="Tortoli E."/>
            <person name="Trovato A."/>
            <person name="Cirillo D.M."/>
        </authorList>
    </citation>
    <scope>NUCLEOTIDE SEQUENCE [LARGE SCALE GENOMIC DNA]</scope>
    <source>
        <strain evidence="3 5">DSM 44942</strain>
    </source>
</reference>
<evidence type="ECO:0000313" key="4">
    <source>
        <dbReference type="Proteomes" id="UP000034416"/>
    </source>
</evidence>
<dbReference type="SUPFAM" id="SSF81301">
    <property type="entry name" value="Nucleotidyltransferase"/>
    <property type="match status" value="1"/>
</dbReference>
<dbReference type="Pfam" id="PF18144">
    <property type="entry name" value="SMODS"/>
    <property type="match status" value="1"/>
</dbReference>
<dbReference type="EMBL" id="LASW01000014">
    <property type="protein sequence ID" value="KKC00343.1"/>
    <property type="molecule type" value="Genomic_DNA"/>
</dbReference>
<protein>
    <submittedName>
        <fullName evidence="3">Nucleotidyltransferase</fullName>
    </submittedName>
</protein>
<evidence type="ECO:0000313" key="2">
    <source>
        <dbReference type="EMBL" id="KKC00343.1"/>
    </source>
</evidence>
<dbReference type="EMBL" id="MVHH01000032">
    <property type="protein sequence ID" value="OQZ95293.1"/>
    <property type="molecule type" value="Genomic_DNA"/>
</dbReference>
<dbReference type="AlphaFoldDB" id="A0A0F5N264"/>
<dbReference type="OrthoDB" id="2082416at2"/>
<accession>A0A0F5N264</accession>
<dbReference type="Proteomes" id="UP000034416">
    <property type="component" value="Unassembled WGS sequence"/>
</dbReference>
<organism evidence="2 4">
    <name type="scientific">Mycolicibacter arupensis</name>
    <dbReference type="NCBI Taxonomy" id="342002"/>
    <lineage>
        <taxon>Bacteria</taxon>
        <taxon>Bacillati</taxon>
        <taxon>Actinomycetota</taxon>
        <taxon>Actinomycetes</taxon>
        <taxon>Mycobacteriales</taxon>
        <taxon>Mycobacteriaceae</taxon>
        <taxon>Mycolicibacter</taxon>
    </lineage>
</organism>
<dbReference type="STRING" id="342002.BST15_14440"/>
<comment type="caution">
    <text evidence="2">The sequence shown here is derived from an EMBL/GenBank/DDBJ whole genome shotgun (WGS) entry which is preliminary data.</text>
</comment>
<keyword evidence="5" id="KW-1185">Reference proteome</keyword>
<name>A0A0F5N264_9MYCO</name>
<reference evidence="4" key="1">
    <citation type="submission" date="2015-04" db="EMBL/GenBank/DDBJ databases">
        <title>Genome sequence of Mycobacterium arupense GUC1.</title>
        <authorList>
            <person name="Greninger A.L."/>
            <person name="Cunningham G."/>
            <person name="Chiu C.Y."/>
            <person name="Miller S."/>
        </authorList>
    </citation>
    <scope>NUCLEOTIDE SEQUENCE [LARGE SCALE GENOMIC DNA]</scope>
    <source>
        <strain evidence="4">GUC1</strain>
    </source>
</reference>
<dbReference type="GO" id="GO:0051607">
    <property type="term" value="P:defense response to virus"/>
    <property type="evidence" value="ECO:0007669"/>
    <property type="project" value="UniProtKB-KW"/>
</dbReference>
<evidence type="ECO:0000256" key="1">
    <source>
        <dbReference type="ARBA" id="ARBA00023118"/>
    </source>
</evidence>
<evidence type="ECO:0000313" key="3">
    <source>
        <dbReference type="EMBL" id="OQZ95293.1"/>
    </source>
</evidence>
<reference evidence="2" key="2">
    <citation type="submission" date="2015-04" db="EMBL/GenBank/DDBJ databases">
        <title>Genome sequence of Mycobacterium arupense strain GUC1.</title>
        <authorList>
            <person name="Greninger A.L."/>
            <person name="Cunningham G."/>
            <person name="Chiu C.Y."/>
            <person name="Miller S."/>
        </authorList>
    </citation>
    <scope>NUCLEOTIDE SEQUENCE</scope>
    <source>
        <strain evidence="2">GUC1</strain>
    </source>
</reference>
<proteinExistence type="predicted"/>
<gene>
    <name evidence="3" type="ORF">BST15_14440</name>
    <name evidence="2" type="ORF">WR43_05535</name>
</gene>